<feature type="transmembrane region" description="Helical" evidence="1">
    <location>
        <begin position="103"/>
        <end position="123"/>
    </location>
</feature>
<feature type="transmembrane region" description="Helical" evidence="1">
    <location>
        <begin position="20"/>
        <end position="38"/>
    </location>
</feature>
<feature type="transmembrane region" description="Helical" evidence="1">
    <location>
        <begin position="44"/>
        <end position="62"/>
    </location>
</feature>
<keyword evidence="1" id="KW-0812">Transmembrane</keyword>
<dbReference type="InParanoid" id="G4TIY2"/>
<name>G4TIY2_SERID</name>
<dbReference type="eggNOG" id="ENOG502S764">
    <property type="taxonomic scope" value="Eukaryota"/>
</dbReference>
<sequence>MDRAEMVELRARMRTFDQVYIRTAVMNLGYSIVILKLFDRRFYRIGLLYAVLGALLYFSALARRRHSNHDFADPPTQDEVHSIGVAQGSHRVFGRPFRTAGNIVLVVSVLVASMQITLCVLLFHV</sequence>
<accession>G4TIY2</accession>
<dbReference type="EMBL" id="CAFZ01000113">
    <property type="protein sequence ID" value="CCA71289.1"/>
    <property type="molecule type" value="Genomic_DNA"/>
</dbReference>
<dbReference type="PANTHER" id="PTHR38646">
    <property type="entry name" value="YALI0F00814P"/>
    <property type="match status" value="1"/>
</dbReference>
<proteinExistence type="predicted"/>
<dbReference type="OrthoDB" id="2555434at2759"/>
<dbReference type="OMA" id="HSRHDFA"/>
<evidence type="ECO:0008006" key="4">
    <source>
        <dbReference type="Google" id="ProtNLM"/>
    </source>
</evidence>
<keyword evidence="1" id="KW-1133">Transmembrane helix</keyword>
<evidence type="ECO:0000256" key="1">
    <source>
        <dbReference type="SAM" id="Phobius"/>
    </source>
</evidence>
<keyword evidence="3" id="KW-1185">Reference proteome</keyword>
<evidence type="ECO:0000313" key="3">
    <source>
        <dbReference type="Proteomes" id="UP000007148"/>
    </source>
</evidence>
<reference evidence="2 3" key="1">
    <citation type="journal article" date="2011" name="PLoS Pathog.">
        <title>Endophytic Life Strategies Decoded by Genome and Transcriptome Analyses of the Mutualistic Root Symbiont Piriformospora indica.</title>
        <authorList>
            <person name="Zuccaro A."/>
            <person name="Lahrmann U."/>
            <person name="Guldener U."/>
            <person name="Langen G."/>
            <person name="Pfiffi S."/>
            <person name="Biedenkopf D."/>
            <person name="Wong P."/>
            <person name="Samans B."/>
            <person name="Grimm C."/>
            <person name="Basiewicz M."/>
            <person name="Murat C."/>
            <person name="Martin F."/>
            <person name="Kogel K.H."/>
        </authorList>
    </citation>
    <scope>NUCLEOTIDE SEQUENCE [LARGE SCALE GENOMIC DNA]</scope>
    <source>
        <strain evidence="2 3">DSM 11827</strain>
    </source>
</reference>
<protein>
    <recommendedName>
        <fullName evidence="4">DUF202 domain-containing protein</fullName>
    </recommendedName>
</protein>
<dbReference type="STRING" id="1109443.G4TIY2"/>
<keyword evidence="1" id="KW-0472">Membrane</keyword>
<comment type="caution">
    <text evidence="2">The sequence shown here is derived from an EMBL/GenBank/DDBJ whole genome shotgun (WGS) entry which is preliminary data.</text>
</comment>
<dbReference type="PANTHER" id="PTHR38646:SF1">
    <property type="entry name" value="DUF202 DOMAIN-CONTAINING PROTEIN"/>
    <property type="match status" value="1"/>
</dbReference>
<dbReference type="AlphaFoldDB" id="G4TIY2"/>
<dbReference type="HOGENOM" id="CLU_107661_1_0_1"/>
<dbReference type="Proteomes" id="UP000007148">
    <property type="component" value="Unassembled WGS sequence"/>
</dbReference>
<gene>
    <name evidence="2" type="ORF">PIIN_05228</name>
</gene>
<evidence type="ECO:0000313" key="2">
    <source>
        <dbReference type="EMBL" id="CCA71289.1"/>
    </source>
</evidence>
<organism evidence="2 3">
    <name type="scientific">Serendipita indica (strain DSM 11827)</name>
    <name type="common">Root endophyte fungus</name>
    <name type="synonym">Piriformospora indica</name>
    <dbReference type="NCBI Taxonomy" id="1109443"/>
    <lineage>
        <taxon>Eukaryota</taxon>
        <taxon>Fungi</taxon>
        <taxon>Dikarya</taxon>
        <taxon>Basidiomycota</taxon>
        <taxon>Agaricomycotina</taxon>
        <taxon>Agaricomycetes</taxon>
        <taxon>Sebacinales</taxon>
        <taxon>Serendipitaceae</taxon>
        <taxon>Serendipita</taxon>
    </lineage>
</organism>